<accession>B7T1Y3</accession>
<dbReference type="InterPro" id="IPR013005">
    <property type="entry name" value="Ribosomal_uL4-like"/>
</dbReference>
<keyword evidence="2 7" id="KW-0699">rRNA-binding</keyword>
<evidence type="ECO:0000256" key="4">
    <source>
        <dbReference type="ARBA" id="ARBA00022980"/>
    </source>
</evidence>
<geneLocation type="chloroplast" evidence="9"/>
<dbReference type="HAMAP" id="MF_01328_B">
    <property type="entry name" value="Ribosomal_uL4_B"/>
    <property type="match status" value="1"/>
</dbReference>
<dbReference type="SUPFAM" id="SSF52166">
    <property type="entry name" value="Ribosomal protein L4"/>
    <property type="match status" value="1"/>
</dbReference>
<dbReference type="InterPro" id="IPR023574">
    <property type="entry name" value="Ribosomal_uL4_dom_sf"/>
</dbReference>
<comment type="subunit">
    <text evidence="7">Part of the 50S ribosomal subunit.</text>
</comment>
<dbReference type="NCBIfam" id="TIGR03953">
    <property type="entry name" value="rplD_bact"/>
    <property type="match status" value="1"/>
</dbReference>
<evidence type="ECO:0000256" key="8">
    <source>
        <dbReference type="SAM" id="MobiDB-lite"/>
    </source>
</evidence>
<dbReference type="GO" id="GO:0019843">
    <property type="term" value="F:rRNA binding"/>
    <property type="evidence" value="ECO:0007669"/>
    <property type="project" value="UniProtKB-UniRule"/>
</dbReference>
<dbReference type="GO" id="GO:0006412">
    <property type="term" value="P:translation"/>
    <property type="evidence" value="ECO:0007669"/>
    <property type="project" value="UniProtKB-UniRule"/>
</dbReference>
<sequence>MIINKIINFPIKTLTNDNKENITTLTLNIPKHYESKINKSNYLLHRALQTQLTNERQGTSNTKTRAEVQGGGRKPWKQKGTGRARAGSNRSPLWRGGGVIFGPKIKKFSNKINRKEWRLSLRLLLLNKQKNITIINTIFLDFFKTKNIIQYILKLGIDPLQKLVIIIPNYDENLRRGTKNLKNVQLLKANCLNIKDILKAEHIFIDINSLKIIEETYNND</sequence>
<feature type="region of interest" description="Disordered" evidence="8">
    <location>
        <begin position="53"/>
        <end position="90"/>
    </location>
</feature>
<dbReference type="GO" id="GO:1990904">
    <property type="term" value="C:ribonucleoprotein complex"/>
    <property type="evidence" value="ECO:0007669"/>
    <property type="project" value="UniProtKB-KW"/>
</dbReference>
<comment type="subcellular location">
    <subcellularLocation>
        <location evidence="7">Plastid</location>
        <location evidence="7">Chloroplast</location>
    </subcellularLocation>
</comment>
<name>B7T1Y3_VAULI</name>
<dbReference type="GO" id="GO:0003735">
    <property type="term" value="F:structural constituent of ribosome"/>
    <property type="evidence" value="ECO:0007669"/>
    <property type="project" value="InterPro"/>
</dbReference>
<dbReference type="RefSeq" id="YP_002327532.1">
    <property type="nucleotide sequence ID" value="NC_011600.1"/>
</dbReference>
<keyword evidence="9" id="KW-0150">Chloroplast</keyword>
<dbReference type="InterPro" id="IPR002136">
    <property type="entry name" value="Ribosomal_uL4"/>
</dbReference>
<keyword evidence="4 7" id="KW-0689">Ribosomal protein</keyword>
<evidence type="ECO:0000313" key="9">
    <source>
        <dbReference type="EMBL" id="ACF70949.1"/>
    </source>
</evidence>
<keyword evidence="9" id="KW-0934">Plastid</keyword>
<dbReference type="Pfam" id="PF00573">
    <property type="entry name" value="Ribosomal_L4"/>
    <property type="match status" value="1"/>
</dbReference>
<protein>
    <recommendedName>
        <fullName evidence="6 7">Large ribosomal subunit protein uL4c</fullName>
    </recommendedName>
</protein>
<dbReference type="GO" id="GO:0009507">
    <property type="term" value="C:chloroplast"/>
    <property type="evidence" value="ECO:0007669"/>
    <property type="project" value="UniProtKB-SubCell"/>
</dbReference>
<organism evidence="9">
    <name type="scientific">Vaucheria litorea</name>
    <name type="common">Yellow-green alga</name>
    <dbReference type="NCBI Taxonomy" id="109269"/>
    <lineage>
        <taxon>Eukaryota</taxon>
        <taxon>Sar</taxon>
        <taxon>Stramenopiles</taxon>
        <taxon>Ochrophyta</taxon>
        <taxon>PX clade</taxon>
        <taxon>Xanthophyceae</taxon>
        <taxon>Vaucheriales</taxon>
        <taxon>Vaucheriaceae</taxon>
        <taxon>Vaucheria</taxon>
    </lineage>
</organism>
<keyword evidence="3 7" id="KW-0694">RNA-binding</keyword>
<feature type="compositionally biased region" description="Polar residues" evidence="8">
    <location>
        <begin position="53"/>
        <end position="63"/>
    </location>
</feature>
<evidence type="ECO:0000256" key="5">
    <source>
        <dbReference type="ARBA" id="ARBA00023274"/>
    </source>
</evidence>
<dbReference type="AlphaFoldDB" id="B7T1Y3"/>
<dbReference type="PANTHER" id="PTHR10746:SF17">
    <property type="entry name" value="LARGE RIBOSOMAL SUBUNIT PROTEIN UL4C"/>
    <property type="match status" value="1"/>
</dbReference>
<dbReference type="GO" id="GO:0005840">
    <property type="term" value="C:ribosome"/>
    <property type="evidence" value="ECO:0007669"/>
    <property type="project" value="UniProtKB-KW"/>
</dbReference>
<evidence type="ECO:0000256" key="6">
    <source>
        <dbReference type="ARBA" id="ARBA00035208"/>
    </source>
</evidence>
<dbReference type="Gene3D" id="3.40.1370.10">
    <property type="match status" value="1"/>
</dbReference>
<evidence type="ECO:0000256" key="1">
    <source>
        <dbReference type="ARBA" id="ARBA00010528"/>
    </source>
</evidence>
<dbReference type="PANTHER" id="PTHR10746">
    <property type="entry name" value="50S RIBOSOMAL PROTEIN L4"/>
    <property type="match status" value="1"/>
</dbReference>
<gene>
    <name evidence="7 9" type="primary">rpl4</name>
</gene>
<comment type="similarity">
    <text evidence="1 7">Belongs to the universal ribosomal protein uL4 family.</text>
</comment>
<evidence type="ECO:0000256" key="3">
    <source>
        <dbReference type="ARBA" id="ARBA00022884"/>
    </source>
</evidence>
<comment type="function">
    <text evidence="7">Probably binds the 23S rRNA.</text>
</comment>
<evidence type="ECO:0000256" key="7">
    <source>
        <dbReference type="HAMAP-Rule" id="MF_01328"/>
    </source>
</evidence>
<proteinExistence type="inferred from homology"/>
<dbReference type="GeneID" id="7056040"/>
<dbReference type="EMBL" id="EU912438">
    <property type="protein sequence ID" value="ACF70949.1"/>
    <property type="molecule type" value="Genomic_DNA"/>
</dbReference>
<reference evidence="9" key="1">
    <citation type="journal article" date="2008" name="Proc. Natl. Acad. Sci. U.S.A.">
        <title>Horizontal gene transfer of the algal nuclear gene psbO to the photosynthetic sea slug Elysia chlorotica.</title>
        <authorList>
            <person name="Rumpho M.E."/>
            <person name="Worful J.M."/>
            <person name="Lee J."/>
            <person name="Kannan K."/>
            <person name="Tyler M.S."/>
            <person name="Bhattacharya D."/>
            <person name="Moustafa A."/>
            <person name="Manhart J.R."/>
        </authorList>
    </citation>
    <scope>NUCLEOTIDE SEQUENCE [LARGE SCALE GENOMIC DNA]</scope>
    <source>
        <strain>CCMP2940</strain>
    </source>
</reference>
<evidence type="ECO:0000256" key="2">
    <source>
        <dbReference type="ARBA" id="ARBA00022730"/>
    </source>
</evidence>
<keyword evidence="5 7" id="KW-0687">Ribonucleoprotein</keyword>